<accession>A0AAD6EYP0</accession>
<dbReference type="InterPro" id="IPR027417">
    <property type="entry name" value="P-loop_NTPase"/>
</dbReference>
<dbReference type="InterPro" id="IPR002182">
    <property type="entry name" value="NB-ARC"/>
</dbReference>
<dbReference type="EMBL" id="JAMRDG010000001">
    <property type="protein sequence ID" value="KAJ3705865.1"/>
    <property type="molecule type" value="Genomic_DNA"/>
</dbReference>
<name>A0AAD6EYP0_9POAL</name>
<dbReference type="GO" id="GO:0043531">
    <property type="term" value="F:ADP binding"/>
    <property type="evidence" value="ECO:0007669"/>
    <property type="project" value="InterPro"/>
</dbReference>
<reference evidence="2 3" key="1">
    <citation type="journal article" date="2022" name="Cell">
        <title>Repeat-based holocentromeres influence genome architecture and karyotype evolution.</title>
        <authorList>
            <person name="Hofstatter P.G."/>
            <person name="Thangavel G."/>
            <person name="Lux T."/>
            <person name="Neumann P."/>
            <person name="Vondrak T."/>
            <person name="Novak P."/>
            <person name="Zhang M."/>
            <person name="Costa L."/>
            <person name="Castellani M."/>
            <person name="Scott A."/>
            <person name="Toegelov H."/>
            <person name="Fuchs J."/>
            <person name="Mata-Sucre Y."/>
            <person name="Dias Y."/>
            <person name="Vanzela A.L.L."/>
            <person name="Huettel B."/>
            <person name="Almeida C.C.S."/>
            <person name="Simkova H."/>
            <person name="Souza G."/>
            <person name="Pedrosa-Harand A."/>
            <person name="Macas J."/>
            <person name="Mayer K.F.X."/>
            <person name="Houben A."/>
            <person name="Marques A."/>
        </authorList>
    </citation>
    <scope>NUCLEOTIDE SEQUENCE [LARGE SCALE GENOMIC DNA]</scope>
    <source>
        <strain evidence="2">RhyTen1mFocal</strain>
    </source>
</reference>
<evidence type="ECO:0000313" key="2">
    <source>
        <dbReference type="EMBL" id="KAJ3705865.1"/>
    </source>
</evidence>
<feature type="domain" description="NB-ARC" evidence="1">
    <location>
        <begin position="139"/>
        <end position="285"/>
    </location>
</feature>
<dbReference type="Gene3D" id="3.40.50.300">
    <property type="entry name" value="P-loop containing nucleotide triphosphate hydrolases"/>
    <property type="match status" value="1"/>
</dbReference>
<protein>
    <recommendedName>
        <fullName evidence="1">NB-ARC domain-containing protein</fullName>
    </recommendedName>
</protein>
<sequence length="501" mass="58732">MQQDLDETLNMLHEQLLILNAAFVEARERRITNPKLLEWWAELIADSYRGDYYLRTIKHHRNSLPESEDTDSSTNRAAKRRRIIRTVLFGDEKMKNLYDVLNRLQAIDVHSFLQMVHAQPRRPMRTYLYMERERLFGRDKEIQQVINFLLKPIQAGENSVSILPIVGRWQRGKTSLALRCFYDSKVQDHFSLKIYISCCRVHINFDHFLDVIFKKIQEQCKSLLETESWETNYNDLGTLLAMVKQNLSSQRFLLVLDSVYNVDPMAWNALWECLNCGKQGSKVIVVRSIFYFEEYCKKFHFGRYPNKIVCPAEMPVMIDGFSEDEYLVFFYEHAFGGADPDDYPKLKEMGRKMVTKMNGSIWAVTILGEILRDNLNAPFWFKFLQILIESWAIHKERIDNPTFAGPDPGDILLVIDVMHRLLPGHLEWDLPDVAIVEQPLDFGVTTFRELMVLATTNHCGPLIKERTSYSVEIWVRGLGFLDKCDSIKVYWNPKRVKRILL</sequence>
<gene>
    <name evidence="2" type="ORF">LUZ61_009570</name>
</gene>
<comment type="caution">
    <text evidence="2">The sequence shown here is derived from an EMBL/GenBank/DDBJ whole genome shotgun (WGS) entry which is preliminary data.</text>
</comment>
<dbReference type="SUPFAM" id="SSF52540">
    <property type="entry name" value="P-loop containing nucleoside triphosphate hydrolases"/>
    <property type="match status" value="1"/>
</dbReference>
<dbReference type="PANTHER" id="PTHR33377">
    <property type="entry name" value="OS10G0134700 PROTEIN-RELATED"/>
    <property type="match status" value="1"/>
</dbReference>
<evidence type="ECO:0000313" key="3">
    <source>
        <dbReference type="Proteomes" id="UP001210211"/>
    </source>
</evidence>
<organism evidence="2 3">
    <name type="scientific">Rhynchospora tenuis</name>
    <dbReference type="NCBI Taxonomy" id="198213"/>
    <lineage>
        <taxon>Eukaryota</taxon>
        <taxon>Viridiplantae</taxon>
        <taxon>Streptophyta</taxon>
        <taxon>Embryophyta</taxon>
        <taxon>Tracheophyta</taxon>
        <taxon>Spermatophyta</taxon>
        <taxon>Magnoliopsida</taxon>
        <taxon>Liliopsida</taxon>
        <taxon>Poales</taxon>
        <taxon>Cyperaceae</taxon>
        <taxon>Cyperoideae</taxon>
        <taxon>Rhynchosporeae</taxon>
        <taxon>Rhynchospora</taxon>
    </lineage>
</organism>
<dbReference type="Proteomes" id="UP001210211">
    <property type="component" value="Unassembled WGS sequence"/>
</dbReference>
<proteinExistence type="predicted"/>
<dbReference type="Pfam" id="PF00931">
    <property type="entry name" value="NB-ARC"/>
    <property type="match status" value="1"/>
</dbReference>
<dbReference type="PANTHER" id="PTHR33377:SF62">
    <property type="entry name" value="OS10G0133166 PROTEIN"/>
    <property type="match status" value="1"/>
</dbReference>
<evidence type="ECO:0000259" key="1">
    <source>
        <dbReference type="Pfam" id="PF00931"/>
    </source>
</evidence>
<keyword evidence="3" id="KW-1185">Reference proteome</keyword>
<dbReference type="AlphaFoldDB" id="A0AAD6EYP0"/>